<feature type="transmembrane region" description="Helical" evidence="1">
    <location>
        <begin position="230"/>
        <end position="250"/>
    </location>
</feature>
<accession>A0A844ZPU0</accession>
<feature type="transmembrane region" description="Helical" evidence="1">
    <location>
        <begin position="262"/>
        <end position="287"/>
    </location>
</feature>
<evidence type="ECO:0000313" key="2">
    <source>
        <dbReference type="EMBL" id="MXO89070.1"/>
    </source>
</evidence>
<dbReference type="EMBL" id="WTYY01000005">
    <property type="protein sequence ID" value="MXO89070.1"/>
    <property type="molecule type" value="Genomic_DNA"/>
</dbReference>
<dbReference type="Proteomes" id="UP000435243">
    <property type="component" value="Unassembled WGS sequence"/>
</dbReference>
<evidence type="ECO:0000256" key="1">
    <source>
        <dbReference type="SAM" id="Phobius"/>
    </source>
</evidence>
<gene>
    <name evidence="2" type="ORF">GRI32_09995</name>
</gene>
<feature type="transmembrane region" description="Helical" evidence="1">
    <location>
        <begin position="368"/>
        <end position="385"/>
    </location>
</feature>
<feature type="transmembrane region" description="Helical" evidence="1">
    <location>
        <begin position="127"/>
        <end position="144"/>
    </location>
</feature>
<feature type="transmembrane region" description="Helical" evidence="1">
    <location>
        <begin position="21"/>
        <end position="43"/>
    </location>
</feature>
<dbReference type="OrthoDB" id="271600at2"/>
<feature type="transmembrane region" description="Helical" evidence="1">
    <location>
        <begin position="49"/>
        <end position="71"/>
    </location>
</feature>
<evidence type="ECO:0008006" key="4">
    <source>
        <dbReference type="Google" id="ProtNLM"/>
    </source>
</evidence>
<protein>
    <recommendedName>
        <fullName evidence="4">APC family permease</fullName>
    </recommendedName>
</protein>
<proteinExistence type="predicted"/>
<reference evidence="2 3" key="1">
    <citation type="submission" date="2019-12" db="EMBL/GenBank/DDBJ databases">
        <title>Genomic-based taxomic classification of the family Erythrobacteraceae.</title>
        <authorList>
            <person name="Xu L."/>
        </authorList>
    </citation>
    <scope>NUCLEOTIDE SEQUENCE [LARGE SCALE GENOMIC DNA]</scope>
    <source>
        <strain evidence="2 3">JCM 16339</strain>
    </source>
</reference>
<comment type="caution">
    <text evidence="2">The sequence shown here is derived from an EMBL/GenBank/DDBJ whole genome shotgun (WGS) entry which is preliminary data.</text>
</comment>
<dbReference type="AlphaFoldDB" id="A0A844ZPU0"/>
<dbReference type="Gene3D" id="1.20.1740.10">
    <property type="entry name" value="Amino acid/polyamine transporter I"/>
    <property type="match status" value="1"/>
</dbReference>
<dbReference type="RefSeq" id="WP_160591831.1">
    <property type="nucleotide sequence ID" value="NZ_WTYY01000005.1"/>
</dbReference>
<organism evidence="2 3">
    <name type="scientific">Alteraurantiacibacter aestuarii</name>
    <dbReference type="NCBI Taxonomy" id="650004"/>
    <lineage>
        <taxon>Bacteria</taxon>
        <taxon>Pseudomonadati</taxon>
        <taxon>Pseudomonadota</taxon>
        <taxon>Alphaproteobacteria</taxon>
        <taxon>Sphingomonadales</taxon>
        <taxon>Erythrobacteraceae</taxon>
        <taxon>Alteraurantiacibacter</taxon>
    </lineage>
</organism>
<name>A0A844ZPU0_9SPHN</name>
<evidence type="ECO:0000313" key="3">
    <source>
        <dbReference type="Proteomes" id="UP000435243"/>
    </source>
</evidence>
<sequence>MAGLLLLSPRFAKSTVWRATVTPLASIIGSGFLVLAPILVSAYGRSAPLVMAGLCIGAYLFGEAIRFNIFARNVPRPVEDMAVERLELGASWALVFAFMISVGYYLNLFGAFAISQTPYDNPVNARLLTSAVYILILAVGWFHGFKALERMEYAAVTIKLAVIAGLLIGLTWYFYQRASAGELFFHEAQLSGWPAVTLAFGLVITVQGFETSRYLGQEYDPQTRISSMRLAQLVCTAIYMIYIGLFAYAFDRSEFQLSETAIIDLMALITPLLTVMLVLAALAAQFSAAIADTSGSGGLVEELTRGRMTARYGYVLLVFIGIVMTWEADVFQIIAYASRAFALYYTLQSAIAARRAFIIPGTPWHRKLGFCLLVALGAMIVLFGNDVESSNAG</sequence>
<feature type="transmembrane region" description="Helical" evidence="1">
    <location>
        <begin position="190"/>
        <end position="209"/>
    </location>
</feature>
<feature type="transmembrane region" description="Helical" evidence="1">
    <location>
        <begin position="156"/>
        <end position="175"/>
    </location>
</feature>
<keyword evidence="1" id="KW-1133">Transmembrane helix</keyword>
<keyword evidence="3" id="KW-1185">Reference proteome</keyword>
<feature type="transmembrane region" description="Helical" evidence="1">
    <location>
        <begin position="92"/>
        <end position="115"/>
    </location>
</feature>
<keyword evidence="1" id="KW-0812">Transmembrane</keyword>
<keyword evidence="1" id="KW-0472">Membrane</keyword>